<keyword evidence="1" id="KW-0732">Signal</keyword>
<accession>A0A4R6IDR3</accession>
<comment type="caution">
    <text evidence="2">The sequence shown here is derived from an EMBL/GenBank/DDBJ whole genome shotgun (WGS) entry which is preliminary data.</text>
</comment>
<evidence type="ECO:0000313" key="2">
    <source>
        <dbReference type="EMBL" id="TDO19045.1"/>
    </source>
</evidence>
<sequence>MRIPWFLCLFLLCISCTHKEAPTAAFYYWKTVYQPDRTQKELLAKAGDNNLYLRFFDVTWDEQLHHAQPNAVTRISANLKTVNLTPVIFITNRVFERLQTSETDSLAKKCSTLISQMVSKANCTYRAVQVDCDWTDTTKDKYFAFLKAFQLYNKHSLQATIRLHQVKYRERTGVPPVNKGVLMYYNMGKISSGQSRSSIFNEQDAAKYLGRLSTYPLPLDVALPLFSWVIHSRNGKVIQVYTQISRNELTDSNLFEHITSGYRARTNFFMKGVYIKKNDIFKPEETNMEVLQKAAGQLADQLPPLHKRTIIYYELATISLPEFTPQAIHTITHRF</sequence>
<keyword evidence="3" id="KW-1185">Reference proteome</keyword>
<name>A0A4R6IDR3_9SPHI</name>
<evidence type="ECO:0000313" key="3">
    <source>
        <dbReference type="Proteomes" id="UP000295499"/>
    </source>
</evidence>
<proteinExistence type="predicted"/>
<dbReference type="RefSeq" id="WP_133559255.1">
    <property type="nucleotide sequence ID" value="NZ_SNWM01000008.1"/>
</dbReference>
<evidence type="ECO:0008006" key="4">
    <source>
        <dbReference type="Google" id="ProtNLM"/>
    </source>
</evidence>
<dbReference type="OrthoDB" id="634553at2"/>
<dbReference type="Proteomes" id="UP000295499">
    <property type="component" value="Unassembled WGS sequence"/>
</dbReference>
<dbReference type="EMBL" id="SNWM01000008">
    <property type="protein sequence ID" value="TDO19045.1"/>
    <property type="molecule type" value="Genomic_DNA"/>
</dbReference>
<reference evidence="2 3" key="1">
    <citation type="submission" date="2019-03" db="EMBL/GenBank/DDBJ databases">
        <title>Genomic Encyclopedia of Archaeal and Bacterial Type Strains, Phase II (KMG-II): from individual species to whole genera.</title>
        <authorList>
            <person name="Goeker M."/>
        </authorList>
    </citation>
    <scope>NUCLEOTIDE SEQUENCE [LARGE SCALE GENOMIC DNA]</scope>
    <source>
        <strain evidence="2 3">DSM 19034</strain>
    </source>
</reference>
<organism evidence="2 3">
    <name type="scientific">Pedobacter duraquae</name>
    <dbReference type="NCBI Taxonomy" id="425511"/>
    <lineage>
        <taxon>Bacteria</taxon>
        <taxon>Pseudomonadati</taxon>
        <taxon>Bacteroidota</taxon>
        <taxon>Sphingobacteriia</taxon>
        <taxon>Sphingobacteriales</taxon>
        <taxon>Sphingobacteriaceae</taxon>
        <taxon>Pedobacter</taxon>
    </lineage>
</organism>
<feature type="chain" id="PRO_5020199405" description="Lipoprotein" evidence="1">
    <location>
        <begin position="21"/>
        <end position="335"/>
    </location>
</feature>
<protein>
    <recommendedName>
        <fullName evidence="4">Lipoprotein</fullName>
    </recommendedName>
</protein>
<dbReference type="AlphaFoldDB" id="A0A4R6IDR3"/>
<feature type="signal peptide" evidence="1">
    <location>
        <begin position="1"/>
        <end position="20"/>
    </location>
</feature>
<evidence type="ECO:0000256" key="1">
    <source>
        <dbReference type="SAM" id="SignalP"/>
    </source>
</evidence>
<gene>
    <name evidence="2" type="ORF">CLV32_4667</name>
</gene>